<evidence type="ECO:0000256" key="1">
    <source>
        <dbReference type="SAM" id="MobiDB-lite"/>
    </source>
</evidence>
<feature type="compositionally biased region" description="Low complexity" evidence="1">
    <location>
        <begin position="519"/>
        <end position="531"/>
    </location>
</feature>
<protein>
    <submittedName>
        <fullName evidence="2">Uncharacterized protein</fullName>
    </submittedName>
</protein>
<proteinExistence type="predicted"/>
<organism evidence="2 3">
    <name type="scientific">Ustilago trichophora</name>
    <dbReference type="NCBI Taxonomy" id="86804"/>
    <lineage>
        <taxon>Eukaryota</taxon>
        <taxon>Fungi</taxon>
        <taxon>Dikarya</taxon>
        <taxon>Basidiomycota</taxon>
        <taxon>Ustilaginomycotina</taxon>
        <taxon>Ustilaginomycetes</taxon>
        <taxon>Ustilaginales</taxon>
        <taxon>Ustilaginaceae</taxon>
        <taxon>Ustilago</taxon>
    </lineage>
</organism>
<dbReference type="EMBL" id="OOIN01000011">
    <property type="protein sequence ID" value="SPO25362.1"/>
    <property type="molecule type" value="Genomic_DNA"/>
</dbReference>
<dbReference type="OrthoDB" id="14339at2759"/>
<feature type="region of interest" description="Disordered" evidence="1">
    <location>
        <begin position="257"/>
        <end position="280"/>
    </location>
</feature>
<dbReference type="PANTHER" id="PTHR37332:SF1">
    <property type="entry name" value="ELMO DOMAIN-CONTAINING PROTEIN"/>
    <property type="match status" value="1"/>
</dbReference>
<gene>
    <name evidence="2" type="ORF">UTRI_03225_B</name>
</gene>
<sequence length="547" mass="57623">MAASTSSSILNHGDVAISPSAASSIAASSTLYSTSSSSTLHNTSVSSTSLSGTDHLRDVFHKRIRSLVYLKRSLQGQRTWFSTVQLNTTELASAFDNDRMHKRTLRYSLLGLSLSAILEIANPSDMARAIVSLINELDSYTDDNIVALTSSTGAANFGTQRPRMRSFFKSGKQTLKRSTAAQAISEFGTLDSNLGPASTFAANEQNSYMMAPNIPFQLDFFQTFFTLCDMLTEIYYKMLSFLPRDVTHATDAASNFGTLPRAASPPTSASGHTSQEHDRTGSISQAFSAATDTYTDANDKSALQSSAPLISGMTQELLLKADAKIKKTIHAQVKDIDVIARQMIKDELSSLDPLMKDLGIDSIGSSSSAFLPSNPVASTAASTKSSTPIGGLPSSSTTSLPFGFTSQPTSTASHSTASTTTANTSTSSKLSGFVSSSGLPSHFRRPKDTSTRASQDSTHHGHHQFNLASLGSGGSNKSPIDENAQVGTGGIGSLIRSRSGRLRRVMSGEARPSSSHGQASATSATPTSESTLPSYPTASGGSPTKEG</sequence>
<feature type="compositionally biased region" description="Low complexity" evidence="1">
    <location>
        <begin position="405"/>
        <end position="437"/>
    </location>
</feature>
<feature type="compositionally biased region" description="Low complexity" evidence="1">
    <location>
        <begin position="377"/>
        <end position="387"/>
    </location>
</feature>
<keyword evidence="3" id="KW-1185">Reference proteome</keyword>
<reference evidence="2 3" key="1">
    <citation type="submission" date="2018-03" db="EMBL/GenBank/DDBJ databases">
        <authorList>
            <person name="Guldener U."/>
        </authorList>
    </citation>
    <scope>NUCLEOTIDE SEQUENCE [LARGE SCALE GENOMIC DNA]</scope>
    <source>
        <strain evidence="2 3">NBRC100155</strain>
    </source>
</reference>
<feature type="compositionally biased region" description="Polar residues" evidence="1">
    <location>
        <begin position="532"/>
        <end position="547"/>
    </location>
</feature>
<dbReference type="AlphaFoldDB" id="A0A5C3E483"/>
<evidence type="ECO:0000313" key="2">
    <source>
        <dbReference type="EMBL" id="SPO25362.1"/>
    </source>
</evidence>
<evidence type="ECO:0000313" key="3">
    <source>
        <dbReference type="Proteomes" id="UP000324022"/>
    </source>
</evidence>
<dbReference type="Proteomes" id="UP000324022">
    <property type="component" value="Unassembled WGS sequence"/>
</dbReference>
<feature type="region of interest" description="Disordered" evidence="1">
    <location>
        <begin position="374"/>
        <end position="547"/>
    </location>
</feature>
<accession>A0A5C3E483</accession>
<dbReference type="PANTHER" id="PTHR37332">
    <property type="entry name" value="EXPRESSED PROTEIN"/>
    <property type="match status" value="1"/>
</dbReference>
<name>A0A5C3E483_9BASI</name>